<dbReference type="GO" id="GO:0003700">
    <property type="term" value="F:DNA-binding transcription factor activity"/>
    <property type="evidence" value="ECO:0007669"/>
    <property type="project" value="InterPro"/>
</dbReference>
<dbReference type="PROSITE" id="PS50995">
    <property type="entry name" value="HTH_MARR_2"/>
    <property type="match status" value="1"/>
</dbReference>
<feature type="domain" description="HTH marR-type" evidence="4">
    <location>
        <begin position="5"/>
        <end position="137"/>
    </location>
</feature>
<keyword evidence="3" id="KW-0804">Transcription</keyword>
<keyword evidence="1" id="KW-0805">Transcription regulation</keyword>
<protein>
    <recommendedName>
        <fullName evidence="4">HTH marR-type domain-containing protein</fullName>
    </recommendedName>
</protein>
<dbReference type="RefSeq" id="WP_156403160.1">
    <property type="nucleotide sequence ID" value="NZ_AZCX01000003.1"/>
</dbReference>
<evidence type="ECO:0000256" key="1">
    <source>
        <dbReference type="ARBA" id="ARBA00023015"/>
    </source>
</evidence>
<dbReference type="STRING" id="1302272.FC96_GL001433"/>
<keyword evidence="6" id="KW-1185">Reference proteome</keyword>
<dbReference type="SMART" id="SM00347">
    <property type="entry name" value="HTH_MARR"/>
    <property type="match status" value="1"/>
</dbReference>
<dbReference type="InterPro" id="IPR000835">
    <property type="entry name" value="HTH_MarR-typ"/>
</dbReference>
<evidence type="ECO:0000313" key="5">
    <source>
        <dbReference type="EMBL" id="KRK48333.1"/>
    </source>
</evidence>
<dbReference type="Pfam" id="PF12802">
    <property type="entry name" value="MarR_2"/>
    <property type="match status" value="1"/>
</dbReference>
<evidence type="ECO:0000256" key="3">
    <source>
        <dbReference type="ARBA" id="ARBA00023163"/>
    </source>
</evidence>
<gene>
    <name evidence="5" type="ORF">FC96_GL001433</name>
</gene>
<dbReference type="SUPFAM" id="SSF46785">
    <property type="entry name" value="Winged helix' DNA-binding domain"/>
    <property type="match status" value="1"/>
</dbReference>
<name>A0A0R1HND2_9LACO</name>
<dbReference type="PRINTS" id="PR00598">
    <property type="entry name" value="HTHMARR"/>
</dbReference>
<evidence type="ECO:0000256" key="2">
    <source>
        <dbReference type="ARBA" id="ARBA00023125"/>
    </source>
</evidence>
<dbReference type="AlphaFoldDB" id="A0A0R1HND2"/>
<dbReference type="PANTHER" id="PTHR42756:SF1">
    <property type="entry name" value="TRANSCRIPTIONAL REPRESSOR OF EMRAB OPERON"/>
    <property type="match status" value="1"/>
</dbReference>
<dbReference type="PANTHER" id="PTHR42756">
    <property type="entry name" value="TRANSCRIPTIONAL REGULATOR, MARR"/>
    <property type="match status" value="1"/>
</dbReference>
<dbReference type="InterPro" id="IPR036388">
    <property type="entry name" value="WH-like_DNA-bd_sf"/>
</dbReference>
<dbReference type="OrthoDB" id="2249507at2"/>
<comment type="caution">
    <text evidence="5">The sequence shown here is derived from an EMBL/GenBank/DDBJ whole genome shotgun (WGS) entry which is preliminary data.</text>
</comment>
<accession>A0A0R1HND2</accession>
<dbReference type="InterPro" id="IPR023187">
    <property type="entry name" value="Tscrpt_reg_MarR-type_CS"/>
</dbReference>
<dbReference type="GO" id="GO:0003677">
    <property type="term" value="F:DNA binding"/>
    <property type="evidence" value="ECO:0007669"/>
    <property type="project" value="UniProtKB-KW"/>
</dbReference>
<dbReference type="EMBL" id="AZCX01000003">
    <property type="protein sequence ID" value="KRK48333.1"/>
    <property type="molecule type" value="Genomic_DNA"/>
</dbReference>
<evidence type="ECO:0000313" key="6">
    <source>
        <dbReference type="Proteomes" id="UP000050911"/>
    </source>
</evidence>
<sequence length="140" mass="15905">MTTESDALVSQLNITARKLQNRLNELLKPLNLTANNYYFILKIDTKEPLTQDQLYKRIYLSHSNVTRRLDQLIQLGLVQKTPDKTDGRTWQVTLTPAGKALVPRIEAAIEQLNQQAFGALPAADQELLRKTLQDIDATFD</sequence>
<dbReference type="Proteomes" id="UP000050911">
    <property type="component" value="Unassembled WGS sequence"/>
</dbReference>
<proteinExistence type="predicted"/>
<reference evidence="5 6" key="1">
    <citation type="journal article" date="2015" name="Genome Announc.">
        <title>Expanding the biotechnology potential of lactobacilli through comparative genomics of 213 strains and associated genera.</title>
        <authorList>
            <person name="Sun Z."/>
            <person name="Harris H.M."/>
            <person name="McCann A."/>
            <person name="Guo C."/>
            <person name="Argimon S."/>
            <person name="Zhang W."/>
            <person name="Yang X."/>
            <person name="Jeffery I.B."/>
            <person name="Cooney J.C."/>
            <person name="Kagawa T.F."/>
            <person name="Liu W."/>
            <person name="Song Y."/>
            <person name="Salvetti E."/>
            <person name="Wrobel A."/>
            <person name="Rasinkangas P."/>
            <person name="Parkhill J."/>
            <person name="Rea M.C."/>
            <person name="O'Sullivan O."/>
            <person name="Ritari J."/>
            <person name="Douillard F.P."/>
            <person name="Paul Ross R."/>
            <person name="Yang R."/>
            <person name="Briner A.E."/>
            <person name="Felis G.E."/>
            <person name="de Vos W.M."/>
            <person name="Barrangou R."/>
            <person name="Klaenhammer T.R."/>
            <person name="Caufield P.W."/>
            <person name="Cui Y."/>
            <person name="Zhang H."/>
            <person name="O'Toole P.W."/>
        </authorList>
    </citation>
    <scope>NUCLEOTIDE SEQUENCE [LARGE SCALE GENOMIC DNA]</scope>
    <source>
        <strain evidence="5 6">JCM 15530</strain>
    </source>
</reference>
<dbReference type="PATRIC" id="fig|1302272.5.peg.1444"/>
<organism evidence="5 6">
    <name type="scientific">Secundilactobacillus kimchicus JCM 15530</name>
    <dbReference type="NCBI Taxonomy" id="1302272"/>
    <lineage>
        <taxon>Bacteria</taxon>
        <taxon>Bacillati</taxon>
        <taxon>Bacillota</taxon>
        <taxon>Bacilli</taxon>
        <taxon>Lactobacillales</taxon>
        <taxon>Lactobacillaceae</taxon>
        <taxon>Secundilactobacillus</taxon>
    </lineage>
</organism>
<dbReference type="InterPro" id="IPR036390">
    <property type="entry name" value="WH_DNA-bd_sf"/>
</dbReference>
<dbReference type="PROSITE" id="PS01117">
    <property type="entry name" value="HTH_MARR_1"/>
    <property type="match status" value="1"/>
</dbReference>
<evidence type="ECO:0000259" key="4">
    <source>
        <dbReference type="PROSITE" id="PS50995"/>
    </source>
</evidence>
<dbReference type="Gene3D" id="1.10.10.10">
    <property type="entry name" value="Winged helix-like DNA-binding domain superfamily/Winged helix DNA-binding domain"/>
    <property type="match status" value="1"/>
</dbReference>
<keyword evidence="2" id="KW-0238">DNA-binding</keyword>